<dbReference type="Pfam" id="PF00528">
    <property type="entry name" value="BPD_transp_1"/>
    <property type="match status" value="1"/>
</dbReference>
<evidence type="ECO:0000256" key="3">
    <source>
        <dbReference type="ARBA" id="ARBA00022475"/>
    </source>
</evidence>
<dbReference type="CDD" id="cd06261">
    <property type="entry name" value="TM_PBP2"/>
    <property type="match status" value="1"/>
</dbReference>
<feature type="transmembrane region" description="Helical" evidence="7">
    <location>
        <begin position="243"/>
        <end position="264"/>
    </location>
</feature>
<dbReference type="PANTHER" id="PTHR43005">
    <property type="entry name" value="BLR7065 PROTEIN"/>
    <property type="match status" value="1"/>
</dbReference>
<comment type="caution">
    <text evidence="9">The sequence shown here is derived from an EMBL/GenBank/DDBJ whole genome shotgun (WGS) entry which is preliminary data.</text>
</comment>
<evidence type="ECO:0000256" key="1">
    <source>
        <dbReference type="ARBA" id="ARBA00004651"/>
    </source>
</evidence>
<accession>A0ABQ1NSA5</accession>
<dbReference type="SUPFAM" id="SSF161098">
    <property type="entry name" value="MetI-like"/>
    <property type="match status" value="1"/>
</dbReference>
<keyword evidence="10" id="KW-1185">Reference proteome</keyword>
<dbReference type="Gene3D" id="1.10.3720.10">
    <property type="entry name" value="MetI-like"/>
    <property type="match status" value="1"/>
</dbReference>
<evidence type="ECO:0000313" key="10">
    <source>
        <dbReference type="Proteomes" id="UP000619534"/>
    </source>
</evidence>
<dbReference type="InterPro" id="IPR035906">
    <property type="entry name" value="MetI-like_sf"/>
</dbReference>
<evidence type="ECO:0000256" key="7">
    <source>
        <dbReference type="RuleBase" id="RU363032"/>
    </source>
</evidence>
<keyword evidence="4 7" id="KW-0812">Transmembrane</keyword>
<comment type="similarity">
    <text evidence="7">Belongs to the binding-protein-dependent transport system permease family.</text>
</comment>
<feature type="transmembrane region" description="Helical" evidence="7">
    <location>
        <begin position="195"/>
        <end position="215"/>
    </location>
</feature>
<keyword evidence="2 7" id="KW-0813">Transport</keyword>
<keyword evidence="3" id="KW-1003">Cell membrane</keyword>
<dbReference type="Proteomes" id="UP000619534">
    <property type="component" value="Unassembled WGS sequence"/>
</dbReference>
<name>A0ABQ1NSA5_9BACI</name>
<evidence type="ECO:0000256" key="5">
    <source>
        <dbReference type="ARBA" id="ARBA00022989"/>
    </source>
</evidence>
<gene>
    <name evidence="9" type="ORF">GCM10007216_13480</name>
</gene>
<evidence type="ECO:0000259" key="8">
    <source>
        <dbReference type="PROSITE" id="PS50928"/>
    </source>
</evidence>
<keyword evidence="6 7" id="KW-0472">Membrane</keyword>
<evidence type="ECO:0000256" key="6">
    <source>
        <dbReference type="ARBA" id="ARBA00023136"/>
    </source>
</evidence>
<dbReference type="InterPro" id="IPR000515">
    <property type="entry name" value="MetI-like"/>
</dbReference>
<protein>
    <submittedName>
        <fullName evidence="9">ABC transporter permease</fullName>
    </submittedName>
</protein>
<feature type="transmembrane region" description="Helical" evidence="7">
    <location>
        <begin position="84"/>
        <end position="107"/>
    </location>
</feature>
<keyword evidence="5 7" id="KW-1133">Transmembrane helix</keyword>
<sequence length="274" mass="30492">MLIMVAYPIGRILYISLTSNIMTRPDLGVQFIGLENYANLFTSMAFWETVGRTGAWTALSVGGKTAIALGIALLLARDIAFKRFYLILLMIPWVTPMVVAAVTWRWIFDGQFGMLNYILMQVNILQEPYVFLGHKMSAFIATAITDMWLGIPFLAMMFLAGLQSIPVELHESASMDGASKLQKFIHVTLPMMKPIILVATTMSGIWTFNSFGVIWPMTHGGPVDATQTLIVQAYKLSFGSFDLGMGAAIAVVIFIILTICTVLYKRLLMRQEEL</sequence>
<organism evidence="9 10">
    <name type="scientific">Thalassobacillus devorans</name>
    <dbReference type="NCBI Taxonomy" id="279813"/>
    <lineage>
        <taxon>Bacteria</taxon>
        <taxon>Bacillati</taxon>
        <taxon>Bacillota</taxon>
        <taxon>Bacilli</taxon>
        <taxon>Bacillales</taxon>
        <taxon>Bacillaceae</taxon>
        <taxon>Thalassobacillus</taxon>
    </lineage>
</organism>
<dbReference type="EMBL" id="BMCJ01000002">
    <property type="protein sequence ID" value="GGC84137.1"/>
    <property type="molecule type" value="Genomic_DNA"/>
</dbReference>
<evidence type="ECO:0000313" key="9">
    <source>
        <dbReference type="EMBL" id="GGC84137.1"/>
    </source>
</evidence>
<dbReference type="PROSITE" id="PS50928">
    <property type="entry name" value="ABC_TM1"/>
    <property type="match status" value="1"/>
</dbReference>
<evidence type="ECO:0000256" key="2">
    <source>
        <dbReference type="ARBA" id="ARBA00022448"/>
    </source>
</evidence>
<comment type="subcellular location">
    <subcellularLocation>
        <location evidence="1 7">Cell membrane</location>
        <topology evidence="1 7">Multi-pass membrane protein</topology>
    </subcellularLocation>
</comment>
<feature type="domain" description="ABC transmembrane type-1" evidence="8">
    <location>
        <begin position="50"/>
        <end position="264"/>
    </location>
</feature>
<reference evidence="10" key="1">
    <citation type="journal article" date="2019" name="Int. J. Syst. Evol. Microbiol.">
        <title>The Global Catalogue of Microorganisms (GCM) 10K type strain sequencing project: providing services to taxonomists for standard genome sequencing and annotation.</title>
        <authorList>
            <consortium name="The Broad Institute Genomics Platform"/>
            <consortium name="The Broad Institute Genome Sequencing Center for Infectious Disease"/>
            <person name="Wu L."/>
            <person name="Ma J."/>
        </authorList>
    </citation>
    <scope>NUCLEOTIDE SEQUENCE [LARGE SCALE GENOMIC DNA]</scope>
    <source>
        <strain evidence="10">CCM 7282</strain>
    </source>
</reference>
<feature type="transmembrane region" description="Helical" evidence="7">
    <location>
        <begin position="138"/>
        <end position="162"/>
    </location>
</feature>
<proteinExistence type="inferred from homology"/>
<dbReference type="PANTHER" id="PTHR43005:SF1">
    <property type="entry name" value="SPERMIDINE_PUTRESCINE TRANSPORT SYSTEM PERMEASE PROTEIN"/>
    <property type="match status" value="1"/>
</dbReference>
<feature type="transmembrane region" description="Helical" evidence="7">
    <location>
        <begin position="54"/>
        <end position="75"/>
    </location>
</feature>
<evidence type="ECO:0000256" key="4">
    <source>
        <dbReference type="ARBA" id="ARBA00022692"/>
    </source>
</evidence>